<comment type="similarity">
    <text evidence="7">Belongs to the PsbH family.</text>
</comment>
<keyword evidence="7" id="KW-1003">Cell membrane</keyword>
<comment type="subunit">
    <text evidence="7">PSII is composed of 1 copy each of membrane proteins PsbA, PsbB, PsbC, PsbD, PsbE, PsbF, PsbH, PsbI, PsbJ, PsbK, PsbL, PsbM, PsbT, PsbX, PsbY, PsbZ, Psb30/Ycf12, peripheral proteins PsbO, CyanoQ (PsbQ), PsbU, PsbV and a large number of cofactors. It forms dimeric complexes.</text>
</comment>
<keyword evidence="5 7" id="KW-0472">Membrane</keyword>
<evidence type="ECO:0000313" key="9">
    <source>
        <dbReference type="Proteomes" id="UP000017396"/>
    </source>
</evidence>
<dbReference type="InterPro" id="IPR036863">
    <property type="entry name" value="PSII_PsbH_sf"/>
</dbReference>
<dbReference type="GO" id="GO:0005886">
    <property type="term" value="C:plasma membrane"/>
    <property type="evidence" value="ECO:0007669"/>
    <property type="project" value="UniProtKB-SubCell"/>
</dbReference>
<proteinExistence type="inferred from homology"/>
<keyword evidence="7" id="KW-0997">Cell inner membrane</keyword>
<dbReference type="Proteomes" id="UP000017396">
    <property type="component" value="Chromosome"/>
</dbReference>
<dbReference type="PANTHER" id="PTHR34469:SF4">
    <property type="entry name" value="PHOTOSYSTEM II REACTION CENTER PROTEIN H"/>
    <property type="match status" value="1"/>
</dbReference>
<accession>U5QEN6</accession>
<name>U5QEN6_GLOK1</name>
<dbReference type="Gene3D" id="1.20.5.880">
    <property type="entry name" value="Photosystem II reaction center protein H"/>
    <property type="match status" value="1"/>
</dbReference>
<dbReference type="STRING" id="1183438.GKIL_1062"/>
<dbReference type="GO" id="GO:0009523">
    <property type="term" value="C:photosystem II"/>
    <property type="evidence" value="ECO:0007669"/>
    <property type="project" value="UniProtKB-KW"/>
</dbReference>
<dbReference type="KEGG" id="glj:GKIL_1062"/>
<keyword evidence="2 7" id="KW-0602">Photosynthesis</keyword>
<evidence type="ECO:0000256" key="2">
    <source>
        <dbReference type="ARBA" id="ARBA00022531"/>
    </source>
</evidence>
<reference evidence="8 9" key="1">
    <citation type="journal article" date="2013" name="PLoS ONE">
        <title>Cultivation and Complete Genome Sequencing of Gloeobacter kilaueensis sp. nov., from a Lava Cave in Kilauea Caldera, Hawai'i.</title>
        <authorList>
            <person name="Saw J.H."/>
            <person name="Schatz M."/>
            <person name="Brown M.V."/>
            <person name="Kunkel D.D."/>
            <person name="Foster J.S."/>
            <person name="Shick H."/>
            <person name="Christensen S."/>
            <person name="Hou S."/>
            <person name="Wan X."/>
            <person name="Donachie S.P."/>
        </authorList>
    </citation>
    <scope>NUCLEOTIDE SEQUENCE [LARGE SCALE GENOMIC DNA]</scope>
    <source>
        <strain evidence="9">JS</strain>
    </source>
</reference>
<dbReference type="GO" id="GO:0015979">
    <property type="term" value="P:photosynthesis"/>
    <property type="evidence" value="ECO:0007669"/>
    <property type="project" value="UniProtKB-UniRule"/>
</dbReference>
<dbReference type="HOGENOM" id="CLU_190203_0_0_3"/>
<dbReference type="GO" id="GO:0042301">
    <property type="term" value="F:phosphate ion binding"/>
    <property type="evidence" value="ECO:0007669"/>
    <property type="project" value="InterPro"/>
</dbReference>
<dbReference type="RefSeq" id="WP_023172377.1">
    <property type="nucleotide sequence ID" value="NC_022600.1"/>
</dbReference>
<protein>
    <recommendedName>
        <fullName evidence="7">Photosystem II reaction center protein H</fullName>
        <shortName evidence="7">PSII-H</shortName>
    </recommendedName>
</protein>
<evidence type="ECO:0000256" key="6">
    <source>
        <dbReference type="ARBA" id="ARBA00023276"/>
    </source>
</evidence>
<dbReference type="NCBIfam" id="NF002728">
    <property type="entry name" value="PRK02624.1"/>
    <property type="match status" value="1"/>
</dbReference>
<dbReference type="PANTHER" id="PTHR34469">
    <property type="entry name" value="PHOTOSYSTEM II REACTION CENTER PROTEIN H"/>
    <property type="match status" value="1"/>
</dbReference>
<evidence type="ECO:0000256" key="4">
    <source>
        <dbReference type="ARBA" id="ARBA00022989"/>
    </source>
</evidence>
<gene>
    <name evidence="7 8" type="primary">psbH</name>
    <name evidence="8" type="ORF">GKIL_1062</name>
</gene>
<evidence type="ECO:0000313" key="8">
    <source>
        <dbReference type="EMBL" id="AGY57308.1"/>
    </source>
</evidence>
<sequence length="78" mass="8474">MARRTWLGDRLKPLNSEIGKASPGWGTTPIMGVLIALFGVFLIIILQIANNSLLLQGVNDQEATGPANQGYGYYPKSR</sequence>
<keyword evidence="6 7" id="KW-0604">Photosystem II</keyword>
<dbReference type="InterPro" id="IPR001056">
    <property type="entry name" value="PSII_PsbH"/>
</dbReference>
<dbReference type="EMBL" id="CP003587">
    <property type="protein sequence ID" value="AGY57308.1"/>
    <property type="molecule type" value="Genomic_DNA"/>
</dbReference>
<keyword evidence="3 7" id="KW-0812">Transmembrane</keyword>
<dbReference type="HAMAP" id="MF_00752">
    <property type="entry name" value="PSII_PsbH"/>
    <property type="match status" value="1"/>
</dbReference>
<evidence type="ECO:0000256" key="7">
    <source>
        <dbReference type="HAMAP-Rule" id="MF_00752"/>
    </source>
</evidence>
<evidence type="ECO:0000256" key="1">
    <source>
        <dbReference type="ARBA" id="ARBA00004167"/>
    </source>
</evidence>
<dbReference type="GO" id="GO:0050821">
    <property type="term" value="P:protein stabilization"/>
    <property type="evidence" value="ECO:0007669"/>
    <property type="project" value="InterPro"/>
</dbReference>
<comment type="subcellular location">
    <subcellularLocation>
        <location evidence="7">Cell inner membrane</location>
        <topology evidence="7">Single-pass membrane protein</topology>
    </subcellularLocation>
    <subcellularLocation>
        <location evidence="1">Membrane</location>
        <topology evidence="1">Single-pass membrane protein</topology>
    </subcellularLocation>
</comment>
<evidence type="ECO:0000256" key="3">
    <source>
        <dbReference type="ARBA" id="ARBA00022692"/>
    </source>
</evidence>
<keyword evidence="4 7" id="KW-1133">Transmembrane helix</keyword>
<comment type="function">
    <text evidence="7">One of the components of the core complex of photosystem II (PSII), required for its stability and/or assembly. PSII is a light-driven water:plastoquinone oxidoreductase that uses light energy to abstract electrons from H(2)O, generating O(2) and a proton gradient subsequently used for ATP formation. It consists of a core antenna complex that captures photons, and an electron transfer chain that converts photonic excitation into a charge separation.</text>
</comment>
<keyword evidence="9" id="KW-1185">Reference proteome</keyword>
<dbReference type="SUPFAM" id="SSF161025">
    <property type="entry name" value="Photosystem II 10 kDa phosphoprotein PsbH"/>
    <property type="match status" value="1"/>
</dbReference>
<feature type="transmembrane region" description="Helical" evidence="7">
    <location>
        <begin position="30"/>
        <end position="49"/>
    </location>
</feature>
<evidence type="ECO:0000256" key="5">
    <source>
        <dbReference type="ARBA" id="ARBA00023136"/>
    </source>
</evidence>
<dbReference type="eggNOG" id="ENOG50332MV">
    <property type="taxonomic scope" value="Bacteria"/>
</dbReference>
<dbReference type="OrthoDB" id="427121at2"/>
<dbReference type="AlphaFoldDB" id="U5QEN6"/>
<dbReference type="Pfam" id="PF00737">
    <property type="entry name" value="PsbH"/>
    <property type="match status" value="1"/>
</dbReference>
<organism evidence="8 9">
    <name type="scientific">Gloeobacter kilaueensis (strain ATCC BAA-2537 / CCAP 1431/1 / ULC 316 / JS1)</name>
    <dbReference type="NCBI Taxonomy" id="1183438"/>
    <lineage>
        <taxon>Bacteria</taxon>
        <taxon>Bacillati</taxon>
        <taxon>Cyanobacteriota</taxon>
        <taxon>Cyanophyceae</taxon>
        <taxon>Gloeobacterales</taxon>
        <taxon>Gloeobacteraceae</taxon>
        <taxon>Gloeobacter</taxon>
    </lineage>
</organism>